<protein>
    <recommendedName>
        <fullName evidence="4">DUF1800 domain-containing protein</fullName>
    </recommendedName>
</protein>
<gene>
    <name evidence="2" type="ORF">F511_08099</name>
</gene>
<dbReference type="InterPro" id="IPR010869">
    <property type="entry name" value="DUF1501"/>
</dbReference>
<evidence type="ECO:0000256" key="1">
    <source>
        <dbReference type="SAM" id="SignalP"/>
    </source>
</evidence>
<reference evidence="2 3" key="1">
    <citation type="journal article" date="2015" name="Proc. Natl. Acad. Sci. U.S.A.">
        <title>The resurrection genome of Boea hygrometrica: A blueprint for survival of dehydration.</title>
        <authorList>
            <person name="Xiao L."/>
            <person name="Yang G."/>
            <person name="Zhang L."/>
            <person name="Yang X."/>
            <person name="Zhao S."/>
            <person name="Ji Z."/>
            <person name="Zhou Q."/>
            <person name="Hu M."/>
            <person name="Wang Y."/>
            <person name="Chen M."/>
            <person name="Xu Y."/>
            <person name="Jin H."/>
            <person name="Xiao X."/>
            <person name="Hu G."/>
            <person name="Bao F."/>
            <person name="Hu Y."/>
            <person name="Wan P."/>
            <person name="Li L."/>
            <person name="Deng X."/>
            <person name="Kuang T."/>
            <person name="Xiang C."/>
            <person name="Zhu J.K."/>
            <person name="Oliver M.J."/>
            <person name="He Y."/>
        </authorList>
    </citation>
    <scope>NUCLEOTIDE SEQUENCE [LARGE SCALE GENOMIC DNA]</scope>
    <source>
        <strain evidence="3">cv. XS01</strain>
    </source>
</reference>
<dbReference type="Pfam" id="PF07394">
    <property type="entry name" value="DUF1501"/>
    <property type="match status" value="1"/>
</dbReference>
<dbReference type="Proteomes" id="UP000250235">
    <property type="component" value="Unassembled WGS sequence"/>
</dbReference>
<sequence>MPAAPTHRRSLALGLLLGCLPALAGAEQIAPPRAPVATAAADGLSRSDIAWLRRDGFGLDSATLARYRRLGRTRFLDEQLAGRDDALPPQVAAQIQALPVVNTPLPVLWADFQARGKQLKDTPAGPAKDAARKAFQQYRRDLYRQAAQAELLHAVYGGDQLKEQMVWFWLNHFSVYADKGPVRVFAADYEERVIRPRALGKFRDLVMATLQSPAMLVFLDNVHNVRGKTNENYARELMELHTLGVGSGYTQADVQQLMRILTGAGLVPPKLALRGGRRGRGRPGFVRDGLFQFNPDRHDSGDKNFLGQTIRGSGYAEIEQAVDLIVRQPACAHFISQQLAEYFIADRPPPALVDAMARTFQRSDGDIAAVLRTMLLSKDAAAAGGRKFKDPMRFLVSAMRLAYDGRPVPNTEPLANWLRQMGEPLYGRITPDGWPLDSASWTGSGQMSKRFDFARVIGSGRNRLLAGDGAQVAGDPPPGAPDIRGSAPYRDAIAPTLSGATRAALAKAKNAFVPKATTAEVSVMNRREFLLAAAGAAAASTLSFSGRLFAAPAGSPRFLLVFLRGGYDCNNLLVPCGSDFYYESRPTLAIAKPEPGNPDSAVALDANWGLNPVVRDSLYPLWQKKQLAFVPFAGTNDLSRSHFETQDHIERGEPLGHETSYRSGFLARLSGLLNGAPAIAFTNDLPLSFQGAGRDIPNISLKGDPRAHFNERQAAILSGMYKGTPLAQATADGLALPKTVSADLRHEMVAASRGAPSAHNFAAETQRIATLMRDQYRLGFVDVGGWDTHVDQGSTRGGLANNLKNLGEGLAAYADALGDAWNDTTVVVLSEFGRTFRENGDKGTDHGHGTVHWVLGGQVAGGRLAGAQLAVNQQNLLQNRDYPVLNDYRDVLGGLFARLWGLNRSQLQTKYLLRLFERHDVALDADEDGWLTTDGDFPTVRAQWHEGAAGAPGHLDIDVVLSEERCIEESFAGHGAGADGCAAALRAFEQSALHALLAACWYVTDERKLTITAWEIGVRTWDVFAAPFTLHGADITELEMLEQVPAAIESALQREALTPELHWLRLVYRKTADGEARCEVLLDNEPWAAGTLALTALAWPQDGDYSAHGFVVLDVRDY</sequence>
<evidence type="ECO:0008006" key="4">
    <source>
        <dbReference type="Google" id="ProtNLM"/>
    </source>
</evidence>
<dbReference type="AlphaFoldDB" id="A0A2Z7A162"/>
<evidence type="ECO:0000313" key="2">
    <source>
        <dbReference type="EMBL" id="KZV15041.1"/>
    </source>
</evidence>
<name>A0A2Z7A162_9LAMI</name>
<accession>A0A2Z7A162</accession>
<dbReference type="PANTHER" id="PTHR43737">
    <property type="entry name" value="BLL7424 PROTEIN"/>
    <property type="match status" value="1"/>
</dbReference>
<dbReference type="EMBL" id="KV020134">
    <property type="protein sequence ID" value="KZV15041.1"/>
    <property type="molecule type" value="Genomic_DNA"/>
</dbReference>
<dbReference type="InterPro" id="IPR045929">
    <property type="entry name" value="DUF6348"/>
</dbReference>
<keyword evidence="1" id="KW-0732">Signal</keyword>
<feature type="chain" id="PRO_5016465558" description="DUF1800 domain-containing protein" evidence="1">
    <location>
        <begin position="27"/>
        <end position="1118"/>
    </location>
</feature>
<dbReference type="Pfam" id="PF19875">
    <property type="entry name" value="DUF6348"/>
    <property type="match status" value="1"/>
</dbReference>
<feature type="signal peptide" evidence="1">
    <location>
        <begin position="1"/>
        <end position="26"/>
    </location>
</feature>
<dbReference type="InterPro" id="IPR014917">
    <property type="entry name" value="DUF1800"/>
</dbReference>
<keyword evidence="3" id="KW-1185">Reference proteome</keyword>
<organism evidence="2 3">
    <name type="scientific">Dorcoceras hygrometricum</name>
    <dbReference type="NCBI Taxonomy" id="472368"/>
    <lineage>
        <taxon>Eukaryota</taxon>
        <taxon>Viridiplantae</taxon>
        <taxon>Streptophyta</taxon>
        <taxon>Embryophyta</taxon>
        <taxon>Tracheophyta</taxon>
        <taxon>Spermatophyta</taxon>
        <taxon>Magnoliopsida</taxon>
        <taxon>eudicotyledons</taxon>
        <taxon>Gunneridae</taxon>
        <taxon>Pentapetalae</taxon>
        <taxon>asterids</taxon>
        <taxon>lamiids</taxon>
        <taxon>Lamiales</taxon>
        <taxon>Gesneriaceae</taxon>
        <taxon>Didymocarpoideae</taxon>
        <taxon>Trichosporeae</taxon>
        <taxon>Loxocarpinae</taxon>
        <taxon>Dorcoceras</taxon>
    </lineage>
</organism>
<dbReference type="OrthoDB" id="411021at2759"/>
<dbReference type="Pfam" id="PF08811">
    <property type="entry name" value="DUF1800"/>
    <property type="match status" value="1"/>
</dbReference>
<evidence type="ECO:0000313" key="3">
    <source>
        <dbReference type="Proteomes" id="UP000250235"/>
    </source>
</evidence>
<dbReference type="PANTHER" id="PTHR43737:SF1">
    <property type="entry name" value="DUF1501 DOMAIN-CONTAINING PROTEIN"/>
    <property type="match status" value="1"/>
</dbReference>
<proteinExistence type="predicted"/>